<keyword evidence="7" id="KW-1185">Reference proteome</keyword>
<reference evidence="6 7" key="1">
    <citation type="submission" date="2016-04" db="EMBL/GenBank/DDBJ databases">
        <title>Complete genome sequence of Pseudomonas sp. LAB-08 isolated from TCE contaminated aquifer soil.</title>
        <authorList>
            <person name="Dohra H."/>
            <person name="Suzuki K."/>
            <person name="Fatma A."/>
            <person name="Inuzuka Y."/>
            <person name="Honjo M."/>
            <person name="Tashiro Y."/>
            <person name="Futamata H."/>
        </authorList>
    </citation>
    <scope>NUCLEOTIDE SEQUENCE [LARGE SCALE GENOMIC DNA]</scope>
    <source>
        <strain evidence="6 7">LAB-08</strain>
    </source>
</reference>
<evidence type="ECO:0000256" key="5">
    <source>
        <dbReference type="ARBA" id="ARBA00023315"/>
    </source>
</evidence>
<evidence type="ECO:0000256" key="3">
    <source>
        <dbReference type="ARBA" id="ARBA00022556"/>
    </source>
</evidence>
<keyword evidence="3" id="KW-0441">Lipid A biosynthesis</keyword>
<name>A0ABM7RML8_9PSED</name>
<dbReference type="InterPro" id="IPR018357">
    <property type="entry name" value="Hexapep_transf_CS"/>
</dbReference>
<keyword evidence="2" id="KW-0444">Lipid biosynthesis</keyword>
<dbReference type="PANTHER" id="PTHR43300">
    <property type="entry name" value="ACETYLTRANSFERASE"/>
    <property type="match status" value="1"/>
</dbReference>
<protein>
    <submittedName>
        <fullName evidence="6">Acetyltransferase</fullName>
    </submittedName>
</protein>
<keyword evidence="5" id="KW-0012">Acyltransferase</keyword>
<dbReference type="CDD" id="cd03349">
    <property type="entry name" value="LbH_XAT"/>
    <property type="match status" value="1"/>
</dbReference>
<evidence type="ECO:0000256" key="2">
    <source>
        <dbReference type="ARBA" id="ARBA00022516"/>
    </source>
</evidence>
<keyword evidence="5" id="KW-0808">Transferase</keyword>
<dbReference type="InterPro" id="IPR001451">
    <property type="entry name" value="Hexapep"/>
</dbReference>
<evidence type="ECO:0000256" key="1">
    <source>
        <dbReference type="ARBA" id="ARBA00007274"/>
    </source>
</evidence>
<proteinExistence type="inferred from homology"/>
<evidence type="ECO:0000313" key="6">
    <source>
        <dbReference type="EMBL" id="BCX67040.1"/>
    </source>
</evidence>
<comment type="similarity">
    <text evidence="1">Belongs to the transferase hexapeptide repeat family.</text>
</comment>
<dbReference type="Proteomes" id="UP000218595">
    <property type="component" value="Chromosome"/>
</dbReference>
<evidence type="ECO:0000313" key="7">
    <source>
        <dbReference type="Proteomes" id="UP000218595"/>
    </source>
</evidence>
<dbReference type="EMBL" id="AP017423">
    <property type="protein sequence ID" value="BCX67040.1"/>
    <property type="molecule type" value="Genomic_DNA"/>
</dbReference>
<dbReference type="Pfam" id="PF00132">
    <property type="entry name" value="Hexapep"/>
    <property type="match status" value="1"/>
</dbReference>
<dbReference type="PANTHER" id="PTHR43300:SF11">
    <property type="entry name" value="ACETYLTRANSFERASE RV3034C-RELATED"/>
    <property type="match status" value="1"/>
</dbReference>
<accession>A0ABM7RML8</accession>
<sequence length="225" mass="24954">MVEKIRVGSWAVYGDEDPGRFTASGCVISKSAMIHSSVKICVPVHLSPGTQIKNNVKVDKFSFLNWNSVLYPNVHVGAYCSIGRDVQIGLAGHPTDWLSTHTFQYNQNWFPDVESYVAIERKNKHLYHPKTQIGSDVWIGNGAMIKSGVKVGHGAVVGAGAMVTKDVEPYSIVAGVPARHIKFRFEPEMIEDLLATKWWLRNPSSLNGIDFSDVKSAIEWLNKAE</sequence>
<dbReference type="RefSeq" id="WP_217910643.1">
    <property type="nucleotide sequence ID" value="NZ_AP017423.2"/>
</dbReference>
<organism evidence="6 7">
    <name type="scientific">Pseudomonas izuensis</name>
    <dbReference type="NCBI Taxonomy" id="2684212"/>
    <lineage>
        <taxon>Bacteria</taxon>
        <taxon>Pseudomonadati</taxon>
        <taxon>Pseudomonadota</taxon>
        <taxon>Gammaproteobacteria</taxon>
        <taxon>Pseudomonadales</taxon>
        <taxon>Pseudomonadaceae</taxon>
        <taxon>Pseudomonas</taxon>
    </lineage>
</organism>
<evidence type="ECO:0000256" key="4">
    <source>
        <dbReference type="ARBA" id="ARBA00023098"/>
    </source>
</evidence>
<dbReference type="InterPro" id="IPR050179">
    <property type="entry name" value="Trans_hexapeptide_repeat"/>
</dbReference>
<dbReference type="PROSITE" id="PS00101">
    <property type="entry name" value="HEXAPEP_TRANSFERASES"/>
    <property type="match status" value="1"/>
</dbReference>
<gene>
    <name evidence="6" type="ORF">LAB08_R16640</name>
</gene>
<keyword evidence="4" id="KW-0443">Lipid metabolism</keyword>